<comment type="caution">
    <text evidence="2">The sequence shown here is derived from an EMBL/GenBank/DDBJ whole genome shotgun (WGS) entry which is preliminary data.</text>
</comment>
<protein>
    <submittedName>
        <fullName evidence="2">Trehalose synthase</fullName>
    </submittedName>
</protein>
<dbReference type="Gene3D" id="3.90.400.10">
    <property type="entry name" value="Oligo-1,6-glucosidase, Domain 2"/>
    <property type="match status" value="1"/>
</dbReference>
<dbReference type="Pfam" id="PF22157">
    <property type="entry name" value="SupH-like_C"/>
    <property type="match status" value="1"/>
</dbReference>
<proteinExistence type="predicted"/>
<gene>
    <name evidence="2" type="ORF">AVL63_08305</name>
</gene>
<evidence type="ECO:0000313" key="2">
    <source>
        <dbReference type="EMBL" id="KUG60384.1"/>
    </source>
</evidence>
<organism evidence="2 3">
    <name type="scientific">Nesterenkonia jeotgali</name>
    <dbReference type="NCBI Taxonomy" id="317018"/>
    <lineage>
        <taxon>Bacteria</taxon>
        <taxon>Bacillati</taxon>
        <taxon>Actinomycetota</taxon>
        <taxon>Actinomycetes</taxon>
        <taxon>Micrococcales</taxon>
        <taxon>Micrococcaceae</taxon>
        <taxon>Nesterenkonia</taxon>
    </lineage>
</organism>
<dbReference type="InterPro" id="IPR006047">
    <property type="entry name" value="GH13_cat_dom"/>
</dbReference>
<dbReference type="CDD" id="cd11334">
    <property type="entry name" value="AmyAc_TreS"/>
    <property type="match status" value="1"/>
</dbReference>
<dbReference type="InterPro" id="IPR017853">
    <property type="entry name" value="GH"/>
</dbReference>
<dbReference type="InterPro" id="IPR054049">
    <property type="entry name" value="SupH-like_C"/>
</dbReference>
<name>A0A0W8IL40_9MICC</name>
<reference evidence="3" key="1">
    <citation type="submission" date="2015-12" db="EMBL/GenBank/DDBJ databases">
        <authorList>
            <person name="Nair G.R."/>
            <person name="Kaur G."/>
            <person name="Mayilraj S."/>
        </authorList>
    </citation>
    <scope>NUCLEOTIDE SEQUENCE [LARGE SCALE GENOMIC DNA]</scope>
    <source>
        <strain evidence="3">CD08_7</strain>
    </source>
</reference>
<feature type="domain" description="Glycosyl hydrolase family 13 catalytic" evidence="1">
    <location>
        <begin position="22"/>
        <end position="423"/>
    </location>
</feature>
<dbReference type="PANTHER" id="PTHR10357:SF219">
    <property type="entry name" value="MALTOSE ALPHA-D-GLUCOSYLTRANSFERASE"/>
    <property type="match status" value="1"/>
</dbReference>
<dbReference type="PANTHER" id="PTHR10357">
    <property type="entry name" value="ALPHA-AMYLASE FAMILY MEMBER"/>
    <property type="match status" value="1"/>
</dbReference>
<dbReference type="RefSeq" id="WP_058887368.1">
    <property type="nucleotide sequence ID" value="NZ_LQBM01000001.1"/>
</dbReference>
<evidence type="ECO:0000259" key="1">
    <source>
        <dbReference type="SMART" id="SM00642"/>
    </source>
</evidence>
<dbReference type="Proteomes" id="UP000054023">
    <property type="component" value="Unassembled WGS sequence"/>
</dbReference>
<dbReference type="InterPro" id="IPR013780">
    <property type="entry name" value="Glyco_hydro_b"/>
</dbReference>
<dbReference type="EMBL" id="LQBM01000001">
    <property type="protein sequence ID" value="KUG60384.1"/>
    <property type="molecule type" value="Genomic_DNA"/>
</dbReference>
<dbReference type="AlphaFoldDB" id="A0A0W8IL40"/>
<accession>A0A0W8IL40</accession>
<dbReference type="SUPFAM" id="SSF51445">
    <property type="entry name" value="(Trans)glycosidases"/>
    <property type="match status" value="1"/>
</dbReference>
<dbReference type="Gene3D" id="2.60.40.1180">
    <property type="entry name" value="Golgi alpha-mannosidase II"/>
    <property type="match status" value="1"/>
</dbReference>
<dbReference type="STRING" id="317018.AVL63_08305"/>
<sequence length="563" mass="64261">MRITDTADLWYKNAVIYCVDLETYLDSDGDGIGDLPGLTQRIDYLADIGVSCLWLMPFYPSPRRDNGYDISDMFGVDPRYGDHGDFVELVRVAHDRGIRVIVDLVINHTSDQHPWFRKSRASKETPYRDFYVWRSDTPPDTSEEAMFPGQEDGIWTYDEKTEEWYLHHFLHTQPDLNTANPQVREAITKTMGFWLQLGVDGFRVDAVPFAINQTTLSGADEHEFLEPHDYLRTLRAFLQRRSTGTSSAMILGEVNLPHEEQLAFFGGEDGDELTMQFDFTVNQKAFLSFAREDARPLAEALSERPQNLSTETQYANFLRNHDELTLDLLSAEQRDEVLDTFGPEQDMRFAGRGLRRRLPAMFDGDPRRIKMAYSLLFALPGTPVLFYGEEIGMGENLEVPGREAVRTPMQWSRDKNGGFSSARPSKLARKVVEGPFGPEHVNAAQARRDPDSLLHHIGRLARRYRDCPELGWGELRILEQPHQEVLAHRMTSGGQSMVLLHNLSPKSLVVPLRLDEQDQGSELIDLLQDGSCGIDAQQHTEVTLEGYGYRWLRMKRPGDPRLL</sequence>
<dbReference type="SMART" id="SM00642">
    <property type="entry name" value="Aamy"/>
    <property type="match status" value="1"/>
</dbReference>
<dbReference type="GO" id="GO:0005975">
    <property type="term" value="P:carbohydrate metabolic process"/>
    <property type="evidence" value="ECO:0007669"/>
    <property type="project" value="InterPro"/>
</dbReference>
<keyword evidence="3" id="KW-1185">Reference proteome</keyword>
<dbReference type="Pfam" id="PF00128">
    <property type="entry name" value="Alpha-amylase"/>
    <property type="match status" value="2"/>
</dbReference>
<dbReference type="InterPro" id="IPR045857">
    <property type="entry name" value="O16G_dom_2"/>
</dbReference>
<dbReference type="Gene3D" id="3.20.20.80">
    <property type="entry name" value="Glycosidases"/>
    <property type="match status" value="1"/>
</dbReference>
<dbReference type="SUPFAM" id="SSF51011">
    <property type="entry name" value="Glycosyl hydrolase domain"/>
    <property type="match status" value="1"/>
</dbReference>
<evidence type="ECO:0000313" key="3">
    <source>
        <dbReference type="Proteomes" id="UP000054023"/>
    </source>
</evidence>
<dbReference type="OrthoDB" id="9043248at2"/>